<sequence length="41" mass="4601">FITCDELIPQAHTESEKYGHIPIYSIVLGFVLALFVSKIAH</sequence>
<keyword evidence="1" id="KW-0812">Transmembrane</keyword>
<keyword evidence="1" id="KW-1133">Transmembrane helix</keyword>
<comment type="caution">
    <text evidence="2">The sequence shown here is derived from an EMBL/GenBank/DDBJ whole genome shotgun (WGS) entry which is preliminary data.</text>
</comment>
<evidence type="ECO:0008006" key="3">
    <source>
        <dbReference type="Google" id="ProtNLM"/>
    </source>
</evidence>
<feature type="non-terminal residue" evidence="2">
    <location>
        <position position="1"/>
    </location>
</feature>
<dbReference type="AlphaFoldDB" id="X1S3X2"/>
<evidence type="ECO:0000256" key="1">
    <source>
        <dbReference type="SAM" id="Phobius"/>
    </source>
</evidence>
<gene>
    <name evidence="2" type="ORF">S12H4_06515</name>
</gene>
<accession>X1S3X2</accession>
<evidence type="ECO:0000313" key="2">
    <source>
        <dbReference type="EMBL" id="GAI70135.1"/>
    </source>
</evidence>
<organism evidence="2">
    <name type="scientific">marine sediment metagenome</name>
    <dbReference type="NCBI Taxonomy" id="412755"/>
    <lineage>
        <taxon>unclassified sequences</taxon>
        <taxon>metagenomes</taxon>
        <taxon>ecological metagenomes</taxon>
    </lineage>
</organism>
<reference evidence="2" key="1">
    <citation type="journal article" date="2014" name="Front. Microbiol.">
        <title>High frequency of phylogenetically diverse reductive dehalogenase-homologous genes in deep subseafloor sedimentary metagenomes.</title>
        <authorList>
            <person name="Kawai M."/>
            <person name="Futagami T."/>
            <person name="Toyoda A."/>
            <person name="Takaki Y."/>
            <person name="Nishi S."/>
            <person name="Hori S."/>
            <person name="Arai W."/>
            <person name="Tsubouchi T."/>
            <person name="Morono Y."/>
            <person name="Uchiyama I."/>
            <person name="Ito T."/>
            <person name="Fujiyama A."/>
            <person name="Inagaki F."/>
            <person name="Takami H."/>
        </authorList>
    </citation>
    <scope>NUCLEOTIDE SEQUENCE</scope>
    <source>
        <strain evidence="2">Expedition CK06-06</strain>
    </source>
</reference>
<name>X1S3X2_9ZZZZ</name>
<feature type="transmembrane region" description="Helical" evidence="1">
    <location>
        <begin position="21"/>
        <end position="40"/>
    </location>
</feature>
<keyword evidence="1" id="KW-0472">Membrane</keyword>
<protein>
    <recommendedName>
        <fullName evidence="3">Zinc transporter ZupT</fullName>
    </recommendedName>
</protein>
<proteinExistence type="predicted"/>
<dbReference type="EMBL" id="BARW01002298">
    <property type="protein sequence ID" value="GAI70135.1"/>
    <property type="molecule type" value="Genomic_DNA"/>
</dbReference>